<dbReference type="AlphaFoldDB" id="A0A0A9CX24"/>
<accession>A0A0A9CX24</accession>
<evidence type="ECO:0000313" key="1">
    <source>
        <dbReference type="EMBL" id="JAD78988.1"/>
    </source>
</evidence>
<dbReference type="EMBL" id="GBRH01218907">
    <property type="protein sequence ID" value="JAD78988.1"/>
    <property type="molecule type" value="Transcribed_RNA"/>
</dbReference>
<reference evidence="1" key="2">
    <citation type="journal article" date="2015" name="Data Brief">
        <title>Shoot transcriptome of the giant reed, Arundo donax.</title>
        <authorList>
            <person name="Barrero R.A."/>
            <person name="Guerrero F.D."/>
            <person name="Moolhuijzen P."/>
            <person name="Goolsby J.A."/>
            <person name="Tidwell J."/>
            <person name="Bellgard S.E."/>
            <person name="Bellgard M.I."/>
        </authorList>
    </citation>
    <scope>NUCLEOTIDE SEQUENCE</scope>
    <source>
        <tissue evidence="1">Shoot tissue taken approximately 20 cm above the soil surface</tissue>
    </source>
</reference>
<proteinExistence type="predicted"/>
<sequence length="24" mass="2959">MFTQTIFSRRLIKTIIRTIWCGWS</sequence>
<protein>
    <submittedName>
        <fullName evidence="1">Uncharacterized protein</fullName>
    </submittedName>
</protein>
<reference evidence="1" key="1">
    <citation type="submission" date="2014-09" db="EMBL/GenBank/DDBJ databases">
        <authorList>
            <person name="Magalhaes I.L.F."/>
            <person name="Oliveira U."/>
            <person name="Santos F.R."/>
            <person name="Vidigal T.H.D.A."/>
            <person name="Brescovit A.D."/>
            <person name="Santos A.J."/>
        </authorList>
    </citation>
    <scope>NUCLEOTIDE SEQUENCE</scope>
    <source>
        <tissue evidence="1">Shoot tissue taken approximately 20 cm above the soil surface</tissue>
    </source>
</reference>
<name>A0A0A9CX24_ARUDO</name>
<organism evidence="1">
    <name type="scientific">Arundo donax</name>
    <name type="common">Giant reed</name>
    <name type="synonym">Donax arundinaceus</name>
    <dbReference type="NCBI Taxonomy" id="35708"/>
    <lineage>
        <taxon>Eukaryota</taxon>
        <taxon>Viridiplantae</taxon>
        <taxon>Streptophyta</taxon>
        <taxon>Embryophyta</taxon>
        <taxon>Tracheophyta</taxon>
        <taxon>Spermatophyta</taxon>
        <taxon>Magnoliopsida</taxon>
        <taxon>Liliopsida</taxon>
        <taxon>Poales</taxon>
        <taxon>Poaceae</taxon>
        <taxon>PACMAD clade</taxon>
        <taxon>Arundinoideae</taxon>
        <taxon>Arundineae</taxon>
        <taxon>Arundo</taxon>
    </lineage>
</organism>